<dbReference type="Gene3D" id="1.10.132.20">
    <property type="entry name" value="Ribosome-recycling factor"/>
    <property type="match status" value="1"/>
</dbReference>
<dbReference type="InterPro" id="IPR036191">
    <property type="entry name" value="RRF_sf"/>
</dbReference>
<reference evidence="1 2" key="1">
    <citation type="submission" date="2019-06" db="EMBL/GenBank/DDBJ databases">
        <title>Pantoea dispersa Assembly.</title>
        <authorList>
            <person name="Wang J."/>
        </authorList>
    </citation>
    <scope>NUCLEOTIDE SEQUENCE [LARGE SCALE GENOMIC DNA]</scope>
    <source>
        <strain evidence="2">bio</strain>
    </source>
</reference>
<accession>A0ABY2ZUQ4</accession>
<gene>
    <name evidence="1" type="primary">frr</name>
    <name evidence="1" type="ORF">FK492_24380</name>
</gene>
<proteinExistence type="predicted"/>
<keyword evidence="2" id="KW-1185">Reference proteome</keyword>
<comment type="caution">
    <text evidence="1">The sequence shown here is derived from an EMBL/GenBank/DDBJ whole genome shotgun (WGS) entry which is preliminary data.</text>
</comment>
<feature type="non-terminal residue" evidence="1">
    <location>
        <position position="28"/>
    </location>
</feature>
<sequence>MLNEIKQDAQTRMAKSIDALRHTLIKVR</sequence>
<dbReference type="EMBL" id="VICF01000196">
    <property type="protein sequence ID" value="TQC56614.1"/>
    <property type="molecule type" value="Genomic_DNA"/>
</dbReference>
<dbReference type="Proteomes" id="UP000319715">
    <property type="component" value="Unassembled WGS sequence"/>
</dbReference>
<evidence type="ECO:0000313" key="2">
    <source>
        <dbReference type="Proteomes" id="UP000319715"/>
    </source>
</evidence>
<evidence type="ECO:0000313" key="1">
    <source>
        <dbReference type="EMBL" id="TQC56614.1"/>
    </source>
</evidence>
<organism evidence="1 2">
    <name type="scientific">Pantoea dispersa</name>
    <dbReference type="NCBI Taxonomy" id="59814"/>
    <lineage>
        <taxon>Bacteria</taxon>
        <taxon>Pseudomonadati</taxon>
        <taxon>Pseudomonadota</taxon>
        <taxon>Gammaproteobacteria</taxon>
        <taxon>Enterobacterales</taxon>
        <taxon>Erwiniaceae</taxon>
        <taxon>Pantoea</taxon>
    </lineage>
</organism>
<name>A0ABY2ZUQ4_9GAMM</name>
<protein>
    <submittedName>
        <fullName evidence="1">Ribosome-recycling factor</fullName>
    </submittedName>
</protein>